<feature type="repeat" description="WD" evidence="1">
    <location>
        <begin position="109"/>
        <end position="141"/>
    </location>
</feature>
<comment type="caution">
    <text evidence="2">The sequence shown here is derived from an EMBL/GenBank/DDBJ whole genome shotgun (WGS) entry which is preliminary data.</text>
</comment>
<dbReference type="InterPro" id="IPR045245">
    <property type="entry name" value="Pfs2-like"/>
</dbReference>
<dbReference type="EMBL" id="MUJZ01046235">
    <property type="protein sequence ID" value="OTF74603.1"/>
    <property type="molecule type" value="Genomic_DNA"/>
</dbReference>
<proteinExistence type="predicted"/>
<dbReference type="Proteomes" id="UP000194236">
    <property type="component" value="Unassembled WGS sequence"/>
</dbReference>
<dbReference type="Gene3D" id="2.130.10.10">
    <property type="entry name" value="YVTN repeat-like/Quinoprotein amine dehydrogenase"/>
    <property type="match status" value="1"/>
</dbReference>
<reference evidence="2 3" key="1">
    <citation type="submission" date="2017-03" db="EMBL/GenBank/DDBJ databases">
        <title>Genome Survey of Euroglyphus maynei.</title>
        <authorList>
            <person name="Arlian L.G."/>
            <person name="Morgan M.S."/>
            <person name="Rider S.D."/>
        </authorList>
    </citation>
    <scope>NUCLEOTIDE SEQUENCE [LARGE SCALE GENOMIC DNA]</scope>
    <source>
        <strain evidence="2">Arlian Lab</strain>
        <tissue evidence="2">Whole body</tissue>
    </source>
</reference>
<dbReference type="InterPro" id="IPR011047">
    <property type="entry name" value="Quinoprotein_ADH-like_sf"/>
</dbReference>
<dbReference type="OrthoDB" id="16717at2759"/>
<dbReference type="GO" id="GO:0005847">
    <property type="term" value="C:mRNA cleavage and polyadenylation specificity factor complex"/>
    <property type="evidence" value="ECO:0007669"/>
    <property type="project" value="TreeGrafter"/>
</dbReference>
<keyword evidence="1" id="KW-0853">WD repeat</keyword>
<dbReference type="InterPro" id="IPR001680">
    <property type="entry name" value="WD40_rpt"/>
</dbReference>
<accession>A0A1Y3B3X5</accession>
<gene>
    <name evidence="2" type="ORF">BLA29_007739</name>
</gene>
<evidence type="ECO:0000256" key="1">
    <source>
        <dbReference type="PROSITE-ProRule" id="PRU00221"/>
    </source>
</evidence>
<dbReference type="PROSITE" id="PS50082">
    <property type="entry name" value="WD_REPEATS_2"/>
    <property type="match status" value="1"/>
</dbReference>
<dbReference type="PANTHER" id="PTHR22836:SF0">
    <property type="entry name" value="PRE-MRNA 3' END PROCESSING PROTEIN WDR33"/>
    <property type="match status" value="1"/>
</dbReference>
<name>A0A1Y3B3X5_EURMA</name>
<dbReference type="GO" id="GO:0031124">
    <property type="term" value="P:mRNA 3'-end processing"/>
    <property type="evidence" value="ECO:0007669"/>
    <property type="project" value="InterPro"/>
</dbReference>
<dbReference type="InterPro" id="IPR015943">
    <property type="entry name" value="WD40/YVTN_repeat-like_dom_sf"/>
</dbReference>
<protein>
    <submittedName>
        <fullName evidence="2">WD domain containing protein</fullName>
    </submittedName>
</protein>
<dbReference type="SUPFAM" id="SSF50998">
    <property type="entry name" value="Quinoprotein alcohol dehydrogenase-like"/>
    <property type="match status" value="1"/>
</dbReference>
<evidence type="ECO:0000313" key="3">
    <source>
        <dbReference type="Proteomes" id="UP000194236"/>
    </source>
</evidence>
<organism evidence="2 3">
    <name type="scientific">Euroglyphus maynei</name>
    <name type="common">Mayne's house dust mite</name>
    <dbReference type="NCBI Taxonomy" id="6958"/>
    <lineage>
        <taxon>Eukaryota</taxon>
        <taxon>Metazoa</taxon>
        <taxon>Ecdysozoa</taxon>
        <taxon>Arthropoda</taxon>
        <taxon>Chelicerata</taxon>
        <taxon>Arachnida</taxon>
        <taxon>Acari</taxon>
        <taxon>Acariformes</taxon>
        <taxon>Sarcoptiformes</taxon>
        <taxon>Astigmata</taxon>
        <taxon>Psoroptidia</taxon>
        <taxon>Analgoidea</taxon>
        <taxon>Pyroglyphidae</taxon>
        <taxon>Pyroglyphinae</taxon>
        <taxon>Euroglyphus</taxon>
    </lineage>
</organism>
<dbReference type="PANTHER" id="PTHR22836">
    <property type="entry name" value="WD40 REPEAT PROTEIN"/>
    <property type="match status" value="1"/>
</dbReference>
<evidence type="ECO:0000313" key="2">
    <source>
        <dbReference type="EMBL" id="OTF74603.1"/>
    </source>
</evidence>
<sequence>MSNTYRNANNIQANKTTFVKPQTSFYTFQPRPPVPIAFQNAEFDGKRLRKAVARKTVDYNSSIVKMLESRIWQRDSRDYRAIQPDIVPPMYMQNNAANCITTKFVRTSTNKMRCPIFCVLWTPEGRRLITGSSSGEFTLWNGLTFNFETILQV</sequence>
<keyword evidence="3" id="KW-1185">Reference proteome</keyword>
<dbReference type="AlphaFoldDB" id="A0A1Y3B3X5"/>